<gene>
    <name evidence="3" type="ORF">O1Q84_26665</name>
</gene>
<feature type="chain" id="PRO_5041327796" description="Flagellar motor protein MotB" evidence="2">
    <location>
        <begin position="22"/>
        <end position="246"/>
    </location>
</feature>
<sequence>MKINTITLCIATQLLSFTTFANDQSGQTYQDIQKQRSLSIEENKSLSQNELIRAQKEHANKMLMLDNQYQQLLIENNKLLNGGPEPKKEKASDEERLAKFQEETRTKRRAQREAEVNALLNEMEKQIFVTDIYEIAGQLKGEFWHKGAIQTLKEGESFGDWYVDSLSFQGAVVMPFDYSTHKMDKSRARHITVKTSDEAIDRFKKAQTFRDRIIEQKIGELSESSMFGAPAPTLINDSPSQGLMFK</sequence>
<evidence type="ECO:0000256" key="1">
    <source>
        <dbReference type="SAM" id="MobiDB-lite"/>
    </source>
</evidence>
<evidence type="ECO:0008006" key="5">
    <source>
        <dbReference type="Google" id="ProtNLM"/>
    </source>
</evidence>
<proteinExistence type="predicted"/>
<accession>A0AA47JN70</accession>
<evidence type="ECO:0000256" key="2">
    <source>
        <dbReference type="SAM" id="SignalP"/>
    </source>
</evidence>
<dbReference type="RefSeq" id="WP_025634125.1">
    <property type="nucleotide sequence ID" value="NZ_CP114196.1"/>
</dbReference>
<reference evidence="3" key="1">
    <citation type="submission" date="2022-12" db="EMBL/GenBank/DDBJ databases">
        <title>Vibrio parahaemolyticus become highly virulent by producing novel Tc toxins.</title>
        <authorList>
            <person name="Yang F."/>
            <person name="You Y."/>
            <person name="Lai Q."/>
            <person name="Xu L."/>
            <person name="Li F."/>
        </authorList>
    </citation>
    <scope>NUCLEOTIDE SEQUENCE</scope>
    <source>
        <strain evidence="3">Vp-HL-202005</strain>
        <plasmid evidence="3">pHLA</plasmid>
    </source>
</reference>
<dbReference type="Proteomes" id="UP001156560">
    <property type="component" value="Plasmid pHLA"/>
</dbReference>
<protein>
    <recommendedName>
        <fullName evidence="5">Flagellar motor protein MotB</fullName>
    </recommendedName>
</protein>
<keyword evidence="3" id="KW-0614">Plasmid</keyword>
<geneLocation type="plasmid" evidence="3 4">
    <name>pHLA</name>
</geneLocation>
<feature type="region of interest" description="Disordered" evidence="1">
    <location>
        <begin position="80"/>
        <end position="108"/>
    </location>
</feature>
<name>A0AA47JN70_VIBPH</name>
<feature type="compositionally biased region" description="Basic and acidic residues" evidence="1">
    <location>
        <begin position="85"/>
        <end position="108"/>
    </location>
</feature>
<keyword evidence="2" id="KW-0732">Signal</keyword>
<dbReference type="AlphaFoldDB" id="A0AA47JN70"/>
<evidence type="ECO:0000313" key="4">
    <source>
        <dbReference type="Proteomes" id="UP001156560"/>
    </source>
</evidence>
<organism evidence="3 4">
    <name type="scientific">Vibrio parahaemolyticus</name>
    <dbReference type="NCBI Taxonomy" id="670"/>
    <lineage>
        <taxon>Bacteria</taxon>
        <taxon>Pseudomonadati</taxon>
        <taxon>Pseudomonadota</taxon>
        <taxon>Gammaproteobacteria</taxon>
        <taxon>Vibrionales</taxon>
        <taxon>Vibrionaceae</taxon>
        <taxon>Vibrio</taxon>
    </lineage>
</organism>
<evidence type="ECO:0000313" key="3">
    <source>
        <dbReference type="EMBL" id="WAT93702.1"/>
    </source>
</evidence>
<feature type="signal peptide" evidence="2">
    <location>
        <begin position="1"/>
        <end position="21"/>
    </location>
</feature>
<dbReference type="EMBL" id="CP114196">
    <property type="protein sequence ID" value="WAT93702.1"/>
    <property type="molecule type" value="Genomic_DNA"/>
</dbReference>